<dbReference type="Gene3D" id="3.90.550.10">
    <property type="entry name" value="Spore Coat Polysaccharide Biosynthesis Protein SpsA, Chain A"/>
    <property type="match status" value="1"/>
</dbReference>
<dbReference type="SUPFAM" id="SSF53448">
    <property type="entry name" value="Nucleotide-diphospho-sugar transferases"/>
    <property type="match status" value="1"/>
</dbReference>
<dbReference type="EMBL" id="CAJNNW010036453">
    <property type="protein sequence ID" value="CAE8734454.1"/>
    <property type="molecule type" value="Genomic_DNA"/>
</dbReference>
<evidence type="ECO:0008006" key="3">
    <source>
        <dbReference type="Google" id="ProtNLM"/>
    </source>
</evidence>
<organism evidence="1 2">
    <name type="scientific">Polarella glacialis</name>
    <name type="common">Dinoflagellate</name>
    <dbReference type="NCBI Taxonomy" id="89957"/>
    <lineage>
        <taxon>Eukaryota</taxon>
        <taxon>Sar</taxon>
        <taxon>Alveolata</taxon>
        <taxon>Dinophyceae</taxon>
        <taxon>Suessiales</taxon>
        <taxon>Suessiaceae</taxon>
        <taxon>Polarella</taxon>
    </lineage>
</organism>
<protein>
    <recommendedName>
        <fullName evidence="3">Glycosyltransferase 2-like domain-containing protein</fullName>
    </recommendedName>
</protein>
<name>A0A813LNJ9_POLGL</name>
<evidence type="ECO:0000313" key="2">
    <source>
        <dbReference type="Proteomes" id="UP000626109"/>
    </source>
</evidence>
<gene>
    <name evidence="1" type="ORF">PGLA2088_LOCUS47307</name>
</gene>
<feature type="non-terminal residue" evidence="1">
    <location>
        <position position="1"/>
    </location>
</feature>
<dbReference type="CDD" id="cd00761">
    <property type="entry name" value="Glyco_tranf_GTA_type"/>
    <property type="match status" value="1"/>
</dbReference>
<evidence type="ECO:0000313" key="1">
    <source>
        <dbReference type="EMBL" id="CAE8734454.1"/>
    </source>
</evidence>
<reference evidence="1" key="1">
    <citation type="submission" date="2021-02" db="EMBL/GenBank/DDBJ databases">
        <authorList>
            <person name="Dougan E. K."/>
            <person name="Rhodes N."/>
            <person name="Thang M."/>
            <person name="Chan C."/>
        </authorList>
    </citation>
    <scope>NUCLEOTIDE SEQUENCE</scope>
</reference>
<dbReference type="Proteomes" id="UP000626109">
    <property type="component" value="Unassembled WGS sequence"/>
</dbReference>
<sequence length="317" mass="35422">CAALPEEALSWDERECNLWFCTDGEFHPREALGEGWQPLPAAASRPGSVTVVALTTGSRRRFHELLWWNFECQRFPDKELVIVETFDEEPSSFLSQKAARHENVTHLCLLRAPGQDLSIGTKRNLGVHVARGELIAHFDDDDLYAPAYLETLTAKLLQSDLAKALKLSSWFAGDALDGSFALCDAARLGRRQHLSRREPPVKSGLYGFGFSLLYRRSVALQLAFADTNVGEDLDWCLRVMDVHGSQGIILVPDESGLCLHVQHGENLSCFSDCRFREVPREQIMGLQVSSSPGFQIYMQLAKEASQVAQEQEESESP</sequence>
<comment type="caution">
    <text evidence="1">The sequence shown here is derived from an EMBL/GenBank/DDBJ whole genome shotgun (WGS) entry which is preliminary data.</text>
</comment>
<dbReference type="InterPro" id="IPR029044">
    <property type="entry name" value="Nucleotide-diphossugar_trans"/>
</dbReference>
<proteinExistence type="predicted"/>
<dbReference type="AlphaFoldDB" id="A0A813LNJ9"/>
<accession>A0A813LNJ9</accession>